<reference evidence="3" key="1">
    <citation type="submission" date="2016-11" db="EMBL/GenBank/DDBJ databases">
        <authorList>
            <person name="Varghese N."/>
            <person name="Submissions S."/>
        </authorList>
    </citation>
    <scope>NUCLEOTIDE SEQUENCE [LARGE SCALE GENOMIC DNA]</scope>
    <source>
        <strain evidence="3">DSM 16057</strain>
    </source>
</reference>
<protein>
    <submittedName>
        <fullName evidence="2">Bacteriophage holin of superfamily 6 (Holin_LLH)</fullName>
    </submittedName>
</protein>
<sequence>MWGELILEVSRAALAVIIPVGVAAGLEWLRRKMGVEKLRRIQEELQTKKDMALIAVKYVEQAWKGASGPEKYNAAAAWLAAQAARAGITLSDDEIKGLIEWALRNIKDELGNQWADLLEGRKEAGSTC</sequence>
<evidence type="ECO:0000256" key="1">
    <source>
        <dbReference type="SAM" id="Phobius"/>
    </source>
</evidence>
<keyword evidence="3" id="KW-1185">Reference proteome</keyword>
<evidence type="ECO:0000313" key="2">
    <source>
        <dbReference type="EMBL" id="SHJ59930.1"/>
    </source>
</evidence>
<dbReference type="EMBL" id="FQZM01000043">
    <property type="protein sequence ID" value="SHJ59930.1"/>
    <property type="molecule type" value="Genomic_DNA"/>
</dbReference>
<dbReference type="Pfam" id="PF09682">
    <property type="entry name" value="Phage_holin_6_1"/>
    <property type="match status" value="1"/>
</dbReference>
<dbReference type="STRING" id="1121432.SAMN02745219_02917"/>
<accession>A0A1M6KLX6</accession>
<dbReference type="InterPro" id="IPR010026">
    <property type="entry name" value="Phage_holin_LL-H"/>
</dbReference>
<keyword evidence="1" id="KW-1133">Transmembrane helix</keyword>
<organism evidence="2 3">
    <name type="scientific">Desulfofundulus thermosubterraneus DSM 16057</name>
    <dbReference type="NCBI Taxonomy" id="1121432"/>
    <lineage>
        <taxon>Bacteria</taxon>
        <taxon>Bacillati</taxon>
        <taxon>Bacillota</taxon>
        <taxon>Clostridia</taxon>
        <taxon>Eubacteriales</taxon>
        <taxon>Peptococcaceae</taxon>
        <taxon>Desulfofundulus</taxon>
    </lineage>
</organism>
<evidence type="ECO:0000313" key="3">
    <source>
        <dbReference type="Proteomes" id="UP000184529"/>
    </source>
</evidence>
<keyword evidence="1" id="KW-0812">Transmembrane</keyword>
<dbReference type="Proteomes" id="UP000184529">
    <property type="component" value="Unassembled WGS sequence"/>
</dbReference>
<name>A0A1M6KLX6_9FIRM</name>
<proteinExistence type="predicted"/>
<dbReference type="RefSeq" id="WP_072870707.1">
    <property type="nucleotide sequence ID" value="NZ_FQZM01000043.1"/>
</dbReference>
<feature type="transmembrane region" description="Helical" evidence="1">
    <location>
        <begin position="12"/>
        <end position="29"/>
    </location>
</feature>
<dbReference type="AlphaFoldDB" id="A0A1M6KLX6"/>
<dbReference type="OrthoDB" id="1808705at2"/>
<keyword evidence="1" id="KW-0472">Membrane</keyword>
<gene>
    <name evidence="2" type="ORF">SAMN02745219_02917</name>
</gene>